<gene>
    <name evidence="13" type="ORF">CNMCM6805_000234</name>
</gene>
<feature type="transmembrane region" description="Helical" evidence="12">
    <location>
        <begin position="110"/>
        <end position="131"/>
    </location>
</feature>
<dbReference type="GO" id="GO:0009306">
    <property type="term" value="P:protein secretion"/>
    <property type="evidence" value="ECO:0007669"/>
    <property type="project" value="TreeGrafter"/>
</dbReference>
<feature type="transmembrane region" description="Helical" evidence="12">
    <location>
        <begin position="21"/>
        <end position="40"/>
    </location>
</feature>
<dbReference type="Proteomes" id="UP000653565">
    <property type="component" value="Unassembled WGS sequence"/>
</dbReference>
<feature type="compositionally biased region" description="Basic and acidic residues" evidence="11">
    <location>
        <begin position="415"/>
        <end position="428"/>
    </location>
</feature>
<evidence type="ECO:0000256" key="7">
    <source>
        <dbReference type="ARBA" id="ARBA00022989"/>
    </source>
</evidence>
<keyword evidence="9 12" id="KW-0472">Membrane</keyword>
<evidence type="ECO:0000256" key="6">
    <source>
        <dbReference type="ARBA" id="ARBA00022692"/>
    </source>
</evidence>
<accession>A0A8H4GLL3</accession>
<comment type="subcellular location">
    <subcellularLocation>
        <location evidence="2">Golgi apparatus membrane</location>
        <topology evidence="2">Multi-pass membrane protein</topology>
    </subcellularLocation>
</comment>
<dbReference type="EMBL" id="JAAAPX010000105">
    <property type="protein sequence ID" value="KAF4231288.1"/>
    <property type="molecule type" value="Genomic_DNA"/>
</dbReference>
<feature type="compositionally biased region" description="Polar residues" evidence="11">
    <location>
        <begin position="397"/>
        <end position="414"/>
    </location>
</feature>
<keyword evidence="10" id="KW-0175">Coiled coil</keyword>
<feature type="region of interest" description="Disordered" evidence="11">
    <location>
        <begin position="200"/>
        <end position="449"/>
    </location>
</feature>
<organism evidence="13 14">
    <name type="scientific">Aspergillus fumigatiaffinis</name>
    <dbReference type="NCBI Taxonomy" id="340414"/>
    <lineage>
        <taxon>Eukaryota</taxon>
        <taxon>Fungi</taxon>
        <taxon>Dikarya</taxon>
        <taxon>Ascomycota</taxon>
        <taxon>Pezizomycotina</taxon>
        <taxon>Eurotiomycetes</taxon>
        <taxon>Eurotiomycetidae</taxon>
        <taxon>Eurotiales</taxon>
        <taxon>Aspergillaceae</taxon>
        <taxon>Aspergillus</taxon>
        <taxon>Aspergillus subgen. Fumigati</taxon>
    </lineage>
</organism>
<evidence type="ECO:0000313" key="13">
    <source>
        <dbReference type="EMBL" id="KAF4231288.1"/>
    </source>
</evidence>
<dbReference type="GO" id="GO:0016192">
    <property type="term" value="P:vesicle-mediated transport"/>
    <property type="evidence" value="ECO:0007669"/>
    <property type="project" value="TreeGrafter"/>
</dbReference>
<keyword evidence="6 12" id="KW-0812">Transmembrane</keyword>
<evidence type="ECO:0000256" key="9">
    <source>
        <dbReference type="ARBA" id="ARBA00023136"/>
    </source>
</evidence>
<comment type="similarity">
    <text evidence="3">Belongs to the TVP23 family.</text>
</comment>
<evidence type="ECO:0000256" key="8">
    <source>
        <dbReference type="ARBA" id="ARBA00023034"/>
    </source>
</evidence>
<reference evidence="13" key="1">
    <citation type="journal article" date="2020" name="bioRxiv">
        <title>Genomic and phenotypic heterogeneity of clinical isolates of the human pathogens Aspergillus fumigatus, Aspergillus lentulus and Aspergillus fumigatiaffinis.</title>
        <authorList>
            <person name="dos Santos R.A.C."/>
            <person name="Steenwyk J.L."/>
            <person name="Rivero-Menendez O."/>
            <person name="Mead M.E."/>
            <person name="Silva L.P."/>
            <person name="Bastos R.W."/>
            <person name="Alastruey-Izquierdo A."/>
            <person name="Goldman G.H."/>
            <person name="Rokas A."/>
        </authorList>
    </citation>
    <scope>NUCLEOTIDE SEQUENCE</scope>
    <source>
        <strain evidence="13">CNM-CM6805</strain>
    </source>
</reference>
<proteinExistence type="inferred from homology"/>
<reference evidence="13" key="2">
    <citation type="submission" date="2020-04" db="EMBL/GenBank/DDBJ databases">
        <authorList>
            <person name="Santos R.A.C."/>
            <person name="Steenwyk J.L."/>
            <person name="Rivero-Menendez O."/>
            <person name="Mead M.E."/>
            <person name="Silva L.P."/>
            <person name="Bastos R.W."/>
            <person name="Alastruey-Izquierdo A."/>
            <person name="Goldman G.H."/>
            <person name="Rokas A."/>
        </authorList>
    </citation>
    <scope>NUCLEOTIDE SEQUENCE</scope>
    <source>
        <strain evidence="13">CNM-CM6805</strain>
    </source>
</reference>
<feature type="transmembrane region" description="Helical" evidence="12">
    <location>
        <begin position="46"/>
        <end position="65"/>
    </location>
</feature>
<comment type="function">
    <text evidence="1">Golgi membrane protein involved in vesicular trafficking.</text>
</comment>
<evidence type="ECO:0000256" key="5">
    <source>
        <dbReference type="ARBA" id="ARBA00020687"/>
    </source>
</evidence>
<feature type="compositionally biased region" description="Acidic residues" evidence="11">
    <location>
        <begin position="262"/>
        <end position="276"/>
    </location>
</feature>
<dbReference type="PANTHER" id="PTHR13019:SF7">
    <property type="entry name" value="GOLGI APPARATUS MEMBRANE PROTEIN TVP23"/>
    <property type="match status" value="1"/>
</dbReference>
<keyword evidence="8" id="KW-0333">Golgi apparatus</keyword>
<dbReference type="OrthoDB" id="4504882at2759"/>
<feature type="compositionally biased region" description="Basic and acidic residues" evidence="11">
    <location>
        <begin position="235"/>
        <end position="247"/>
    </location>
</feature>
<evidence type="ECO:0000256" key="11">
    <source>
        <dbReference type="SAM" id="MobiDB-lite"/>
    </source>
</evidence>
<dbReference type="Pfam" id="PF05832">
    <property type="entry name" value="DUF846"/>
    <property type="match status" value="1"/>
</dbReference>
<dbReference type="GO" id="GO:0000139">
    <property type="term" value="C:Golgi membrane"/>
    <property type="evidence" value="ECO:0007669"/>
    <property type="project" value="UniProtKB-SubCell"/>
</dbReference>
<sequence>MDQPLQAQQGELNWRLSAHPITLLCFLGFRTSALLMYLFGVLFIKNFVLVFILTLLLLSADFYYLKNIAGRRLVGLRWWNEVNTATGDSHWVFESSDPATRTVSATDKRFFWLSLYVTPALWIGLAVLAIVRLSSVIWLSLVAIALVLTITNTVAFSRCDRFSQASTYASRAFGGNIAFPGRSGNALCKQYSDLKIEREKEAREKTNNGNKATEGMANNQNKVTNTAQLSKGNKRLLDLEGDNETHPSKQTKAGEVTANNDNDPDFDPSEASDSDGGDIGVRGDIGRSPTARQLRTTPRKQLNDTVVGSASGLKRPSKLTKLQFTGQPGARDPFSTTPASPDPRTLQNVKKSTKTTKSASASTHPSLSDFLSPEKAVDTNKSDATSGIESPVPGTRPSISPATNRHSAQNQQPTTKDHSPSKPEDEMAPRPPTPPFSATTAFTESGNNGYPLMQHGALLLMQAGTAMRDFPRERARNAQLEERNDNLMMELLKLKEKEAEWKEEIADLQLHNELLEGDLKYQIDQAKKLKAELKEMSEKKNQAALDSANGATNTECEHCLEHITRINALTAENKKLQQRCQVLADAFAAGEGKPE</sequence>
<evidence type="ECO:0000256" key="10">
    <source>
        <dbReference type="SAM" id="Coils"/>
    </source>
</evidence>
<evidence type="ECO:0000256" key="2">
    <source>
        <dbReference type="ARBA" id="ARBA00004653"/>
    </source>
</evidence>
<evidence type="ECO:0000256" key="4">
    <source>
        <dbReference type="ARBA" id="ARBA00013603"/>
    </source>
</evidence>
<dbReference type="PANTHER" id="PTHR13019">
    <property type="entry name" value="GOLGI APPARATUS MEMBRANE PROTEIN TVP23"/>
    <property type="match status" value="1"/>
</dbReference>
<feature type="compositionally biased region" description="Polar residues" evidence="11">
    <location>
        <begin position="334"/>
        <end position="349"/>
    </location>
</feature>
<keyword evidence="14" id="KW-1185">Reference proteome</keyword>
<name>A0A8H4GLL3_9EURO</name>
<feature type="transmembrane region" description="Helical" evidence="12">
    <location>
        <begin position="137"/>
        <end position="156"/>
    </location>
</feature>
<feature type="compositionally biased region" description="Polar residues" evidence="11">
    <location>
        <begin position="290"/>
        <end position="308"/>
    </location>
</feature>
<dbReference type="InterPro" id="IPR008564">
    <property type="entry name" value="TVP23-like"/>
</dbReference>
<dbReference type="AlphaFoldDB" id="A0A8H4GLL3"/>
<comment type="caution">
    <text evidence="13">The sequence shown here is derived from an EMBL/GenBank/DDBJ whole genome shotgun (WGS) entry which is preliminary data.</text>
</comment>
<evidence type="ECO:0000256" key="3">
    <source>
        <dbReference type="ARBA" id="ARBA00005467"/>
    </source>
</evidence>
<evidence type="ECO:0000256" key="12">
    <source>
        <dbReference type="SAM" id="Phobius"/>
    </source>
</evidence>
<evidence type="ECO:0000256" key="1">
    <source>
        <dbReference type="ARBA" id="ARBA00003246"/>
    </source>
</evidence>
<protein>
    <recommendedName>
        <fullName evidence="4">Golgi apparatus membrane protein TVP23</fullName>
    </recommendedName>
    <alternativeName>
        <fullName evidence="5">Golgi apparatus membrane protein tvp23</fullName>
    </alternativeName>
</protein>
<feature type="compositionally biased region" description="Polar residues" evidence="11">
    <location>
        <begin position="207"/>
        <end position="231"/>
    </location>
</feature>
<keyword evidence="7 12" id="KW-1133">Transmembrane helix</keyword>
<evidence type="ECO:0000313" key="14">
    <source>
        <dbReference type="Proteomes" id="UP000653565"/>
    </source>
</evidence>
<feature type="coiled-coil region" evidence="10">
    <location>
        <begin position="477"/>
        <end position="586"/>
    </location>
</feature>